<keyword evidence="4" id="KW-1185">Reference proteome</keyword>
<dbReference type="OrthoDB" id="1938563at2"/>
<evidence type="ECO:0000256" key="1">
    <source>
        <dbReference type="SAM" id="MobiDB-lite"/>
    </source>
</evidence>
<keyword evidence="2" id="KW-0732">Signal</keyword>
<dbReference type="eggNOG" id="ENOG5033562">
    <property type="taxonomic scope" value="Bacteria"/>
</dbReference>
<name>G5GFV8_9FIRM</name>
<dbReference type="HOGENOM" id="CLU_1376546_0_0_9"/>
<feature type="region of interest" description="Disordered" evidence="1">
    <location>
        <begin position="31"/>
        <end position="58"/>
    </location>
</feature>
<organism evidence="3 4">
    <name type="scientific">Johnsonella ignava ATCC 51276</name>
    <dbReference type="NCBI Taxonomy" id="679200"/>
    <lineage>
        <taxon>Bacteria</taxon>
        <taxon>Bacillati</taxon>
        <taxon>Bacillota</taxon>
        <taxon>Clostridia</taxon>
        <taxon>Lachnospirales</taxon>
        <taxon>Lachnospiraceae</taxon>
        <taxon>Johnsonella</taxon>
    </lineage>
</organism>
<sequence length="198" mass="20480">MYRKTAGILMTAALALALSVNVMAARSIGGGAGGRGIRQREASARGANSRKNSTSGAVSPSSAITIIYTGDRKQVSFITGDAATAGLPAEVTAVIKKLNDGITLKDAVGIAGLEGFNALTKTDAIAVRDTKGNISDTDTRLRLNIPNLAGNLGSIKILYYANATGRWAILDTSSVDVENKNLSFTAPGSGTFTVIYKK</sequence>
<reference evidence="3 4" key="1">
    <citation type="submission" date="2011-08" db="EMBL/GenBank/DDBJ databases">
        <title>The Genome Sequence of Johnsonella ignava ATCC 51276.</title>
        <authorList>
            <consortium name="The Broad Institute Genome Sequencing Platform"/>
            <person name="Earl A."/>
            <person name="Ward D."/>
            <person name="Feldgarden M."/>
            <person name="Gevers D."/>
            <person name="Izard J."/>
            <person name="Blanton J.M."/>
            <person name="Baranova O.V."/>
            <person name="Dewhirst F.E."/>
            <person name="Young S.K."/>
            <person name="Zeng Q."/>
            <person name="Gargeya S."/>
            <person name="Fitzgerald M."/>
            <person name="Haas B."/>
            <person name="Abouelleil A."/>
            <person name="Alvarado L."/>
            <person name="Arachchi H.M."/>
            <person name="Berlin A."/>
            <person name="Brown A."/>
            <person name="Chapman S.B."/>
            <person name="Chen Z."/>
            <person name="Dunbar C."/>
            <person name="Freedman E."/>
            <person name="Gearin G."/>
            <person name="Gellesch M."/>
            <person name="Goldberg J."/>
            <person name="Griggs A."/>
            <person name="Gujja S."/>
            <person name="Heiman D."/>
            <person name="Howarth C."/>
            <person name="Larson L."/>
            <person name="Lui A."/>
            <person name="MacDonald P.J.P."/>
            <person name="Montmayeur A."/>
            <person name="Murphy C."/>
            <person name="Neiman D."/>
            <person name="Pearson M."/>
            <person name="Priest M."/>
            <person name="Roberts A."/>
            <person name="Saif S."/>
            <person name="Shea T."/>
            <person name="Shenoy N."/>
            <person name="Sisk P."/>
            <person name="Stolte C."/>
            <person name="Sykes S."/>
            <person name="Wortman J."/>
            <person name="Nusbaum C."/>
            <person name="Birren B."/>
        </authorList>
    </citation>
    <scope>NUCLEOTIDE SEQUENCE [LARGE SCALE GENOMIC DNA]</scope>
    <source>
        <strain evidence="3 4">ATCC 51276</strain>
    </source>
</reference>
<dbReference type="EMBL" id="ACZL01000009">
    <property type="protein sequence ID" value="EHI56382.1"/>
    <property type="molecule type" value="Genomic_DNA"/>
</dbReference>
<protein>
    <submittedName>
        <fullName evidence="3">Uncharacterized protein</fullName>
    </submittedName>
</protein>
<dbReference type="STRING" id="679200.HMPREF9333_00447"/>
<feature type="chain" id="PRO_5003477052" evidence="2">
    <location>
        <begin position="25"/>
        <end position="198"/>
    </location>
</feature>
<dbReference type="RefSeq" id="WP_005539511.1">
    <property type="nucleotide sequence ID" value="NZ_JH378829.1"/>
</dbReference>
<accession>G5GFV8</accession>
<evidence type="ECO:0000256" key="2">
    <source>
        <dbReference type="SAM" id="SignalP"/>
    </source>
</evidence>
<evidence type="ECO:0000313" key="4">
    <source>
        <dbReference type="Proteomes" id="UP000003011"/>
    </source>
</evidence>
<evidence type="ECO:0000313" key="3">
    <source>
        <dbReference type="EMBL" id="EHI56382.1"/>
    </source>
</evidence>
<comment type="caution">
    <text evidence="3">The sequence shown here is derived from an EMBL/GenBank/DDBJ whole genome shotgun (WGS) entry which is preliminary data.</text>
</comment>
<gene>
    <name evidence="3" type="ORF">HMPREF9333_00447</name>
</gene>
<dbReference type="Proteomes" id="UP000003011">
    <property type="component" value="Unassembled WGS sequence"/>
</dbReference>
<feature type="signal peptide" evidence="2">
    <location>
        <begin position="1"/>
        <end position="24"/>
    </location>
</feature>
<dbReference type="AlphaFoldDB" id="G5GFV8"/>
<feature type="compositionally biased region" description="Polar residues" evidence="1">
    <location>
        <begin position="49"/>
        <end position="58"/>
    </location>
</feature>
<proteinExistence type="predicted"/>